<organism evidence="3 4">
    <name type="scientific">Gonium pectorale</name>
    <name type="common">Green alga</name>
    <dbReference type="NCBI Taxonomy" id="33097"/>
    <lineage>
        <taxon>Eukaryota</taxon>
        <taxon>Viridiplantae</taxon>
        <taxon>Chlorophyta</taxon>
        <taxon>core chlorophytes</taxon>
        <taxon>Chlorophyceae</taxon>
        <taxon>CS clade</taxon>
        <taxon>Chlamydomonadales</taxon>
        <taxon>Volvocaceae</taxon>
        <taxon>Gonium</taxon>
    </lineage>
</organism>
<dbReference type="STRING" id="33097.A0A150G829"/>
<feature type="domain" description="SRCR" evidence="2">
    <location>
        <begin position="1"/>
        <end position="79"/>
    </location>
</feature>
<dbReference type="EMBL" id="LSYV01000049">
    <property type="protein sequence ID" value="KXZ45984.1"/>
    <property type="molecule type" value="Genomic_DNA"/>
</dbReference>
<evidence type="ECO:0000313" key="4">
    <source>
        <dbReference type="Proteomes" id="UP000075714"/>
    </source>
</evidence>
<evidence type="ECO:0000259" key="2">
    <source>
        <dbReference type="PROSITE" id="PS50287"/>
    </source>
</evidence>
<dbReference type="Proteomes" id="UP000075714">
    <property type="component" value="Unassembled WGS sequence"/>
</dbReference>
<reference evidence="4" key="1">
    <citation type="journal article" date="2016" name="Nat. Commun.">
        <title>The Gonium pectorale genome demonstrates co-option of cell cycle regulation during the evolution of multicellularity.</title>
        <authorList>
            <person name="Hanschen E.R."/>
            <person name="Marriage T.N."/>
            <person name="Ferris P.J."/>
            <person name="Hamaji T."/>
            <person name="Toyoda A."/>
            <person name="Fujiyama A."/>
            <person name="Neme R."/>
            <person name="Noguchi H."/>
            <person name="Minakuchi Y."/>
            <person name="Suzuki M."/>
            <person name="Kawai-Toyooka H."/>
            <person name="Smith D.R."/>
            <person name="Sparks H."/>
            <person name="Anderson J."/>
            <person name="Bakaric R."/>
            <person name="Luria V."/>
            <person name="Karger A."/>
            <person name="Kirschner M.W."/>
            <person name="Durand P.M."/>
            <person name="Michod R.E."/>
            <person name="Nozaki H."/>
            <person name="Olson B.J."/>
        </authorList>
    </citation>
    <scope>NUCLEOTIDE SEQUENCE [LARGE SCALE GENOMIC DNA]</scope>
    <source>
        <strain evidence="4">NIES-2863</strain>
    </source>
</reference>
<comment type="caution">
    <text evidence="3">The sequence shown here is derived from an EMBL/GenBank/DDBJ whole genome shotgun (WGS) entry which is preliminary data.</text>
</comment>
<keyword evidence="1" id="KW-1015">Disulfide bond</keyword>
<evidence type="ECO:0000313" key="3">
    <source>
        <dbReference type="EMBL" id="KXZ45984.1"/>
    </source>
</evidence>
<gene>
    <name evidence="3" type="ORF">GPECTOR_48g416</name>
</gene>
<name>A0A150G829_GONPE</name>
<keyword evidence="4" id="KW-1185">Reference proteome</keyword>
<dbReference type="SUPFAM" id="SSF56487">
    <property type="entry name" value="SRCR-like"/>
    <property type="match status" value="1"/>
</dbReference>
<dbReference type="PROSITE" id="PS50287">
    <property type="entry name" value="SRCR_2"/>
    <property type="match status" value="1"/>
</dbReference>
<dbReference type="GO" id="GO:0016020">
    <property type="term" value="C:membrane"/>
    <property type="evidence" value="ECO:0007669"/>
    <property type="project" value="InterPro"/>
</dbReference>
<dbReference type="Gene3D" id="3.10.250.10">
    <property type="entry name" value="SRCR-like domain"/>
    <property type="match status" value="1"/>
</dbReference>
<dbReference type="OrthoDB" id="532981at2759"/>
<dbReference type="InterPro" id="IPR001190">
    <property type="entry name" value="SRCR"/>
</dbReference>
<dbReference type="InterPro" id="IPR036706">
    <property type="entry name" value="VOMI_sf"/>
</dbReference>
<dbReference type="AlphaFoldDB" id="A0A150G829"/>
<dbReference type="InterPro" id="IPR036772">
    <property type="entry name" value="SRCR-like_dom_sf"/>
</dbReference>
<accession>A0A150G829</accession>
<dbReference type="SUPFAM" id="SSF51092">
    <property type="entry name" value="Vitelline membrane outer protein-I (VMO-I)"/>
    <property type="match status" value="1"/>
</dbReference>
<dbReference type="PANTHER" id="PTHR48071:SF28">
    <property type="entry name" value="SRCR DOMAIN-CONTAINING PROTEIN"/>
    <property type="match status" value="1"/>
</dbReference>
<sequence length="180" mass="19304">MWGTIGRITTNEARVICAQLGITGGRPGDAKNTYGTGSGPVWLSGFTCQGSETNITQCSNVVWNGEAASHDYDEWRFCPYGTFMAATYIQAQQGWYDPDVTGVTSVSMYCFQDGVVSTQLIPPIKGNAYQGANWLGPYACSPTPGNASKPWHFVGARLRVLNNQGAGDDAGVTGVEFLCR</sequence>
<dbReference type="Pfam" id="PF00530">
    <property type="entry name" value="SRCR"/>
    <property type="match status" value="1"/>
</dbReference>
<evidence type="ECO:0000256" key="1">
    <source>
        <dbReference type="ARBA" id="ARBA00023157"/>
    </source>
</evidence>
<protein>
    <recommendedName>
        <fullName evidence="2">SRCR domain-containing protein</fullName>
    </recommendedName>
</protein>
<dbReference type="PANTHER" id="PTHR48071">
    <property type="entry name" value="SRCR DOMAIN-CONTAINING PROTEIN"/>
    <property type="match status" value="1"/>
</dbReference>
<proteinExistence type="predicted"/>